<organism evidence="3 4">
    <name type="scientific">Aedes aegypti</name>
    <name type="common">Yellowfever mosquito</name>
    <name type="synonym">Culex aegypti</name>
    <dbReference type="NCBI Taxonomy" id="7159"/>
    <lineage>
        <taxon>Eukaryota</taxon>
        <taxon>Metazoa</taxon>
        <taxon>Ecdysozoa</taxon>
        <taxon>Arthropoda</taxon>
        <taxon>Hexapoda</taxon>
        <taxon>Insecta</taxon>
        <taxon>Pterygota</taxon>
        <taxon>Neoptera</taxon>
        <taxon>Endopterygota</taxon>
        <taxon>Diptera</taxon>
        <taxon>Nematocera</taxon>
        <taxon>Culicoidea</taxon>
        <taxon>Culicidae</taxon>
        <taxon>Culicinae</taxon>
        <taxon>Aedini</taxon>
        <taxon>Aedes</taxon>
        <taxon>Stegomyia</taxon>
    </lineage>
</organism>
<feature type="region of interest" description="Disordered" evidence="1">
    <location>
        <begin position="1"/>
        <end position="42"/>
    </location>
</feature>
<accession>Q17PW4</accession>
<keyword evidence="2" id="KW-1133">Transmembrane helix</keyword>
<reference evidence="3" key="1">
    <citation type="submission" date="2005-10" db="EMBL/GenBank/DDBJ databases">
        <authorList>
            <person name="Loftus B.J."/>
            <person name="Nene V.M."/>
            <person name="Hannick L.I."/>
            <person name="Bidwell S."/>
            <person name="Haas B."/>
            <person name="Amedeo P."/>
            <person name="Orvis J."/>
            <person name="Wortman J.R."/>
            <person name="White O.R."/>
            <person name="Salzberg S."/>
            <person name="Shumway M."/>
            <person name="Koo H."/>
            <person name="Zhao Y."/>
            <person name="Holmes M."/>
            <person name="Miller J."/>
            <person name="Schatz M."/>
            <person name="Pop M."/>
            <person name="Pai G."/>
            <person name="Utterback T."/>
            <person name="Rogers Y.-H."/>
            <person name="Kravitz S."/>
            <person name="Fraser C.M."/>
        </authorList>
    </citation>
    <scope>NUCLEOTIDE SEQUENCE</scope>
    <source>
        <strain evidence="3">Liverpool</strain>
    </source>
</reference>
<dbReference type="Proteomes" id="UP000682892">
    <property type="component" value="Chromosome 3"/>
</dbReference>
<evidence type="ECO:0000256" key="2">
    <source>
        <dbReference type="SAM" id="Phobius"/>
    </source>
</evidence>
<keyword evidence="2" id="KW-0812">Transmembrane</keyword>
<gene>
    <name evidence="3" type="ORF">AaeL_AAEL000207</name>
</gene>
<protein>
    <submittedName>
        <fullName evidence="3">AAEL000207-PA</fullName>
    </submittedName>
</protein>
<name>Q17PW4_AEDAE</name>
<proteinExistence type="predicted"/>
<sequence>MSRMASKKASYGYEDEEENEDSSGSDFDDDEDPDAIEVPGGGIDLATVATLTKQKVDMKVPLSGVPASNVSSKSTGKIPSGLVTKPVTSGSYEVIRQPTLLKQPGAGGSVGMAATLGFGGGSSMNNANHMTSNQIMLEQLKALVAANPHYLTSGIPTNLLSQIWMADTAKVQQPVFNNVCSIFSYIFSFIFFIFMISCCCS</sequence>
<reference evidence="3" key="3">
    <citation type="submission" date="2012-09" db="EMBL/GenBank/DDBJ databases">
        <authorList>
            <consortium name="VectorBase"/>
        </authorList>
    </citation>
    <scope>NUCLEOTIDE SEQUENCE</scope>
    <source>
        <strain evidence="3">Liverpool</strain>
    </source>
</reference>
<dbReference type="EMBL" id="CH477188">
    <property type="protein sequence ID" value="EAT48830.1"/>
    <property type="molecule type" value="Genomic_DNA"/>
</dbReference>
<evidence type="ECO:0000256" key="1">
    <source>
        <dbReference type="SAM" id="MobiDB-lite"/>
    </source>
</evidence>
<feature type="compositionally biased region" description="Acidic residues" evidence="1">
    <location>
        <begin position="13"/>
        <end position="35"/>
    </location>
</feature>
<reference evidence="3" key="2">
    <citation type="journal article" date="2007" name="Science">
        <title>Genome sequence of Aedes aegypti, a major arbovirus vector.</title>
        <authorList>
            <person name="Nene V."/>
            <person name="Wortman J.R."/>
            <person name="Lawson D."/>
            <person name="Haas B."/>
            <person name="Kodira C."/>
            <person name="Tu Z.J."/>
            <person name="Loftus B."/>
            <person name="Xi Z."/>
            <person name="Megy K."/>
            <person name="Grabherr M."/>
            <person name="Ren Q."/>
            <person name="Zdobnov E.M."/>
            <person name="Lobo N.F."/>
            <person name="Campbell K.S."/>
            <person name="Brown S.E."/>
            <person name="Bonaldo M.F."/>
            <person name="Zhu J."/>
            <person name="Sinkins S.P."/>
            <person name="Hogenkamp D.G."/>
            <person name="Amedeo P."/>
            <person name="Arensburger P."/>
            <person name="Atkinson P.W."/>
            <person name="Bidwell S."/>
            <person name="Biedler J."/>
            <person name="Birney E."/>
            <person name="Bruggner R.V."/>
            <person name="Costas J."/>
            <person name="Coy M.R."/>
            <person name="Crabtree J."/>
            <person name="Crawford M."/>
            <person name="Debruyn B."/>
            <person name="Decaprio D."/>
            <person name="Eiglmeier K."/>
            <person name="Eisenstadt E."/>
            <person name="El-Dorry H."/>
            <person name="Gelbart W.M."/>
            <person name="Gomes S.L."/>
            <person name="Hammond M."/>
            <person name="Hannick L.I."/>
            <person name="Hogan J.R."/>
            <person name="Holmes M.H."/>
            <person name="Jaffe D."/>
            <person name="Johnston J.S."/>
            <person name="Kennedy R.C."/>
            <person name="Koo H."/>
            <person name="Kravitz S."/>
            <person name="Kriventseva E.V."/>
            <person name="Kulp D."/>
            <person name="Labutti K."/>
            <person name="Lee E."/>
            <person name="Li S."/>
            <person name="Lovin D.D."/>
            <person name="Mao C."/>
            <person name="Mauceli E."/>
            <person name="Menck C.F."/>
            <person name="Miller J.R."/>
            <person name="Montgomery P."/>
            <person name="Mori A."/>
            <person name="Nascimento A.L."/>
            <person name="Naveira H.F."/>
            <person name="Nusbaum C."/>
            <person name="O'leary S."/>
            <person name="Orvis J."/>
            <person name="Pertea M."/>
            <person name="Quesneville H."/>
            <person name="Reidenbach K.R."/>
            <person name="Rogers Y.H."/>
            <person name="Roth C.W."/>
            <person name="Schneider J.R."/>
            <person name="Schatz M."/>
            <person name="Shumway M."/>
            <person name="Stanke M."/>
            <person name="Stinson E.O."/>
            <person name="Tubio J.M."/>
            <person name="Vanzee J.P."/>
            <person name="Verjovski-Almeida S."/>
            <person name="Werner D."/>
            <person name="White O."/>
            <person name="Wyder S."/>
            <person name="Zeng Q."/>
            <person name="Zhao Q."/>
            <person name="Zhao Y."/>
            <person name="Hill C.A."/>
            <person name="Raikhel A.S."/>
            <person name="Soares M.B."/>
            <person name="Knudson D.L."/>
            <person name="Lee N.H."/>
            <person name="Galagan J."/>
            <person name="Salzberg S.L."/>
            <person name="Paulsen I.T."/>
            <person name="Dimopoulos G."/>
            <person name="Collins F.H."/>
            <person name="Birren B."/>
            <person name="Fraser-Liggett C.M."/>
            <person name="Severson D.W."/>
        </authorList>
    </citation>
    <scope>NUCLEOTIDE SEQUENCE [LARGE SCALE GENOMIC DNA]</scope>
    <source>
        <strain evidence="3">Liverpool</strain>
    </source>
</reference>
<keyword evidence="2" id="KW-0472">Membrane</keyword>
<dbReference type="STRING" id="7159.Q17PW4"/>
<dbReference type="AlphaFoldDB" id="Q17PW4"/>
<feature type="transmembrane region" description="Helical" evidence="2">
    <location>
        <begin position="175"/>
        <end position="196"/>
    </location>
</feature>
<evidence type="ECO:0000313" key="4">
    <source>
        <dbReference type="Proteomes" id="UP000682892"/>
    </source>
</evidence>
<evidence type="ECO:0000313" key="3">
    <source>
        <dbReference type="EMBL" id="EAT48830.1"/>
    </source>
</evidence>
<dbReference type="VEuPathDB" id="VectorBase:AAEL018225"/>